<dbReference type="EnsemblPlants" id="Bo1g134860.1">
    <property type="protein sequence ID" value="Bo1g134860.1"/>
    <property type="gene ID" value="Bo1g134860"/>
</dbReference>
<dbReference type="HOGENOM" id="CLU_034692_0_0_1"/>
<reference evidence="2" key="2">
    <citation type="submission" date="2015-03" db="UniProtKB">
        <authorList>
            <consortium name="EnsemblPlants"/>
        </authorList>
    </citation>
    <scope>IDENTIFICATION</scope>
</reference>
<protein>
    <recommendedName>
        <fullName evidence="1">F-box domain-containing protein</fullName>
    </recommendedName>
</protein>
<dbReference type="Pfam" id="PF07734">
    <property type="entry name" value="FBA_1"/>
    <property type="match status" value="2"/>
</dbReference>
<proteinExistence type="predicted"/>
<dbReference type="OMA" id="WIPEICE"/>
<dbReference type="InterPro" id="IPR006527">
    <property type="entry name" value="F-box-assoc_dom_typ1"/>
</dbReference>
<dbReference type="InterPro" id="IPR001810">
    <property type="entry name" value="F-box_dom"/>
</dbReference>
<evidence type="ECO:0000313" key="2">
    <source>
        <dbReference type="EnsemblPlants" id="Bo1g134860.1"/>
    </source>
</evidence>
<keyword evidence="3" id="KW-1185">Reference proteome</keyword>
<name>A0A0D3ADU7_BRAOL</name>
<feature type="domain" description="F-box" evidence="1">
    <location>
        <begin position="1"/>
        <end position="33"/>
    </location>
</feature>
<dbReference type="InterPro" id="IPR036047">
    <property type="entry name" value="F-box-like_dom_sf"/>
</dbReference>
<sequence length="297" mass="33957">MTTMSDLPEDLTKEIFSRVPLTSLSAVRSTCKRILGFAMKFDLQGIRNEADFVDPSITQRQVKALGVESLFGQMNWTQQTNNFRNVDKYALGYNKNRNHKILTIFGEHGTFGRYIVLGYEIFDLSSNTLKRFGKLLPLPFKSRYSDKLVLSWVREEQLAVLHQSFLIGQALEIWVTNKIDPGEVSWSKFLRFTSSCTGDILAGSFFVDEEKRVVVVVDQDDYKEPIGNRRNQTAYIIGQDGYFKSVDIGEALYLGKRDRFGPFGYMIYDICRPLVCSSYVPSSVQLQTNQPTEKVRS</sequence>
<evidence type="ECO:0000259" key="1">
    <source>
        <dbReference type="PROSITE" id="PS50181"/>
    </source>
</evidence>
<evidence type="ECO:0000313" key="3">
    <source>
        <dbReference type="Proteomes" id="UP000032141"/>
    </source>
</evidence>
<accession>A0A0D3ADU7</accession>
<dbReference type="Pfam" id="PF00646">
    <property type="entry name" value="F-box"/>
    <property type="match status" value="1"/>
</dbReference>
<dbReference type="PROSITE" id="PS50181">
    <property type="entry name" value="FBOX"/>
    <property type="match status" value="1"/>
</dbReference>
<dbReference type="Proteomes" id="UP000032141">
    <property type="component" value="Chromosome C1"/>
</dbReference>
<dbReference type="AlphaFoldDB" id="A0A0D3ADU7"/>
<reference evidence="2 3" key="1">
    <citation type="journal article" date="2014" name="Genome Biol.">
        <title>Transcriptome and methylome profiling reveals relics of genome dominance in the mesopolyploid Brassica oleracea.</title>
        <authorList>
            <person name="Parkin I.A."/>
            <person name="Koh C."/>
            <person name="Tang H."/>
            <person name="Robinson S.J."/>
            <person name="Kagale S."/>
            <person name="Clarke W.E."/>
            <person name="Town C.D."/>
            <person name="Nixon J."/>
            <person name="Krishnakumar V."/>
            <person name="Bidwell S.L."/>
            <person name="Denoeud F."/>
            <person name="Belcram H."/>
            <person name="Links M.G."/>
            <person name="Just J."/>
            <person name="Clarke C."/>
            <person name="Bender T."/>
            <person name="Huebert T."/>
            <person name="Mason A.S."/>
            <person name="Pires J.C."/>
            <person name="Barker G."/>
            <person name="Moore J."/>
            <person name="Walley P.G."/>
            <person name="Manoli S."/>
            <person name="Batley J."/>
            <person name="Edwards D."/>
            <person name="Nelson M.N."/>
            <person name="Wang X."/>
            <person name="Paterson A.H."/>
            <person name="King G."/>
            <person name="Bancroft I."/>
            <person name="Chalhoub B."/>
            <person name="Sharpe A.G."/>
        </authorList>
    </citation>
    <scope>NUCLEOTIDE SEQUENCE</scope>
    <source>
        <strain evidence="2 3">cv. TO1000</strain>
    </source>
</reference>
<dbReference type="InterPro" id="IPR017451">
    <property type="entry name" value="F-box-assoc_interact_dom"/>
</dbReference>
<dbReference type="SUPFAM" id="SSF81383">
    <property type="entry name" value="F-box domain"/>
    <property type="match status" value="1"/>
</dbReference>
<dbReference type="Gramene" id="Bo1g134860.1">
    <property type="protein sequence ID" value="Bo1g134860.1"/>
    <property type="gene ID" value="Bo1g134860"/>
</dbReference>
<dbReference type="NCBIfam" id="TIGR01640">
    <property type="entry name" value="F_box_assoc_1"/>
    <property type="match status" value="1"/>
</dbReference>
<organism evidence="2 3">
    <name type="scientific">Brassica oleracea var. oleracea</name>
    <dbReference type="NCBI Taxonomy" id="109376"/>
    <lineage>
        <taxon>Eukaryota</taxon>
        <taxon>Viridiplantae</taxon>
        <taxon>Streptophyta</taxon>
        <taxon>Embryophyta</taxon>
        <taxon>Tracheophyta</taxon>
        <taxon>Spermatophyta</taxon>
        <taxon>Magnoliopsida</taxon>
        <taxon>eudicotyledons</taxon>
        <taxon>Gunneridae</taxon>
        <taxon>Pentapetalae</taxon>
        <taxon>rosids</taxon>
        <taxon>malvids</taxon>
        <taxon>Brassicales</taxon>
        <taxon>Brassicaceae</taxon>
        <taxon>Brassiceae</taxon>
        <taxon>Brassica</taxon>
    </lineage>
</organism>